<evidence type="ECO:0000313" key="1">
    <source>
        <dbReference type="EMBL" id="CAA9199461.1"/>
    </source>
</evidence>
<dbReference type="Proteomes" id="UP000474567">
    <property type="component" value="Unassembled WGS sequence"/>
</dbReference>
<protein>
    <submittedName>
        <fullName evidence="1">Uncharacterized protein</fullName>
    </submittedName>
</protein>
<reference evidence="1 2" key="1">
    <citation type="submission" date="2020-02" db="EMBL/GenBank/DDBJ databases">
        <authorList>
            <person name="Criscuolo A."/>
        </authorList>
    </citation>
    <scope>NUCLEOTIDE SEQUENCE [LARGE SCALE GENOMIC DNA]</scope>
    <source>
        <strain evidence="1">CECT7796</strain>
    </source>
</reference>
<keyword evidence="2" id="KW-1185">Reference proteome</keyword>
<name>A0ABN7ENU3_9FLAO</name>
<evidence type="ECO:0000313" key="2">
    <source>
        <dbReference type="Proteomes" id="UP000474567"/>
    </source>
</evidence>
<comment type="caution">
    <text evidence="1">The sequence shown here is derived from an EMBL/GenBank/DDBJ whole genome shotgun (WGS) entry which is preliminary data.</text>
</comment>
<sequence>MAIWQYLLIVIPENSIDKNYNIFENNETEFLPDTDSFWENFDGNISSIISEMDQIIKRADWGNDTFINWKGNGSNEEDNDAFICLNDDKNKIKEFQFRIDLRKASNIINVLQSILNLCKKNQFVLIDLKGQIFKPEIESIIESLKSSNAIKFITDPILFFENLENKQN</sequence>
<gene>
    <name evidence="1" type="ORF">FLACOL7796_02739</name>
</gene>
<dbReference type="EMBL" id="CADCST010000088">
    <property type="protein sequence ID" value="CAA9199461.1"/>
    <property type="molecule type" value="Genomic_DNA"/>
</dbReference>
<accession>A0ABN7ENU3</accession>
<dbReference type="RefSeq" id="WP_173966677.1">
    <property type="nucleotide sequence ID" value="NZ_CADCST010000088.1"/>
</dbReference>
<organism evidence="1 2">
    <name type="scientific">Flavobacterium collinsii</name>
    <dbReference type="NCBI Taxonomy" id="1114861"/>
    <lineage>
        <taxon>Bacteria</taxon>
        <taxon>Pseudomonadati</taxon>
        <taxon>Bacteroidota</taxon>
        <taxon>Flavobacteriia</taxon>
        <taxon>Flavobacteriales</taxon>
        <taxon>Flavobacteriaceae</taxon>
        <taxon>Flavobacterium</taxon>
    </lineage>
</organism>
<proteinExistence type="predicted"/>